<dbReference type="EMBL" id="GBRH01221544">
    <property type="protein sequence ID" value="JAD76351.1"/>
    <property type="molecule type" value="Transcribed_RNA"/>
</dbReference>
<organism evidence="1">
    <name type="scientific">Arundo donax</name>
    <name type="common">Giant reed</name>
    <name type="synonym">Donax arundinaceus</name>
    <dbReference type="NCBI Taxonomy" id="35708"/>
    <lineage>
        <taxon>Eukaryota</taxon>
        <taxon>Viridiplantae</taxon>
        <taxon>Streptophyta</taxon>
        <taxon>Embryophyta</taxon>
        <taxon>Tracheophyta</taxon>
        <taxon>Spermatophyta</taxon>
        <taxon>Magnoliopsida</taxon>
        <taxon>Liliopsida</taxon>
        <taxon>Poales</taxon>
        <taxon>Poaceae</taxon>
        <taxon>PACMAD clade</taxon>
        <taxon>Arundinoideae</taxon>
        <taxon>Arundineae</taxon>
        <taxon>Arundo</taxon>
    </lineage>
</organism>
<protein>
    <submittedName>
        <fullName evidence="1">Uncharacterized protein</fullName>
    </submittedName>
</protein>
<evidence type="ECO:0000313" key="1">
    <source>
        <dbReference type="EMBL" id="JAD76351.1"/>
    </source>
</evidence>
<accession>A0A0A9CL81</accession>
<dbReference type="AlphaFoldDB" id="A0A0A9CL81"/>
<name>A0A0A9CL81_ARUDO</name>
<reference evidence="1" key="2">
    <citation type="journal article" date="2015" name="Data Brief">
        <title>Shoot transcriptome of the giant reed, Arundo donax.</title>
        <authorList>
            <person name="Barrero R.A."/>
            <person name="Guerrero F.D."/>
            <person name="Moolhuijzen P."/>
            <person name="Goolsby J.A."/>
            <person name="Tidwell J."/>
            <person name="Bellgard S.E."/>
            <person name="Bellgard M.I."/>
        </authorList>
    </citation>
    <scope>NUCLEOTIDE SEQUENCE</scope>
    <source>
        <tissue evidence="1">Shoot tissue taken approximately 20 cm above the soil surface</tissue>
    </source>
</reference>
<sequence>MNSAAPMNPSTPVRMTTAETTSAVRMAMNSSVRMAKMAAVRTNSSVWMVAVRTLMKAAATTKVCLAMSRGISLMCWEDLCLSWTLHSPS</sequence>
<proteinExistence type="predicted"/>
<reference evidence="1" key="1">
    <citation type="submission" date="2014-09" db="EMBL/GenBank/DDBJ databases">
        <authorList>
            <person name="Magalhaes I.L.F."/>
            <person name="Oliveira U."/>
            <person name="Santos F.R."/>
            <person name="Vidigal T.H.D.A."/>
            <person name="Brescovit A.D."/>
            <person name="Santos A.J."/>
        </authorList>
    </citation>
    <scope>NUCLEOTIDE SEQUENCE</scope>
    <source>
        <tissue evidence="1">Shoot tissue taken approximately 20 cm above the soil surface</tissue>
    </source>
</reference>